<dbReference type="AlphaFoldDB" id="A0A6J4TN05"/>
<feature type="transmembrane region" description="Helical" evidence="1">
    <location>
        <begin position="81"/>
        <end position="100"/>
    </location>
</feature>
<accession>A0A6J4TN05</accession>
<name>A0A6J4TN05_9SPHN</name>
<evidence type="ECO:0000256" key="1">
    <source>
        <dbReference type="SAM" id="Phobius"/>
    </source>
</evidence>
<keyword evidence="1" id="KW-0812">Transmembrane</keyword>
<protein>
    <recommendedName>
        <fullName evidence="3">DoxX family protein</fullName>
    </recommendedName>
</protein>
<gene>
    <name evidence="2" type="ORF">AVDCRST_MAG91-2694</name>
</gene>
<proteinExistence type="predicted"/>
<dbReference type="EMBL" id="CADCVX010000478">
    <property type="protein sequence ID" value="CAA9527822.1"/>
    <property type="molecule type" value="Genomic_DNA"/>
</dbReference>
<keyword evidence="1" id="KW-1133">Transmembrane helix</keyword>
<feature type="transmembrane region" description="Helical" evidence="1">
    <location>
        <begin position="12"/>
        <end position="35"/>
    </location>
</feature>
<evidence type="ECO:0008006" key="3">
    <source>
        <dbReference type="Google" id="ProtNLM"/>
    </source>
</evidence>
<evidence type="ECO:0000313" key="2">
    <source>
        <dbReference type="EMBL" id="CAA9527822.1"/>
    </source>
</evidence>
<reference evidence="2" key="1">
    <citation type="submission" date="2020-02" db="EMBL/GenBank/DDBJ databases">
        <authorList>
            <person name="Meier V. D."/>
        </authorList>
    </citation>
    <scope>NUCLEOTIDE SEQUENCE</scope>
    <source>
        <strain evidence="2">AVDCRST_MAG91</strain>
    </source>
</reference>
<keyword evidence="1" id="KW-0472">Membrane</keyword>
<sequence length="149" mass="15825">MTPIASDRAKAGSLLLLRVGTGLLLVVWGTLRVASPAAGPGLANKYYGGLLDAPLVQLGFGAAEIVIGLLVVLGLFRRVAYLVQALILIPGAIALWRYLLDPLGLYLLDKESSQVLFFPSIALAGATLVLLAFRDDDLWSVDHRLSTNG</sequence>
<organism evidence="2">
    <name type="scientific">uncultured Sphingomonadaceae bacterium</name>
    <dbReference type="NCBI Taxonomy" id="169976"/>
    <lineage>
        <taxon>Bacteria</taxon>
        <taxon>Pseudomonadati</taxon>
        <taxon>Pseudomonadota</taxon>
        <taxon>Alphaproteobacteria</taxon>
        <taxon>Sphingomonadales</taxon>
        <taxon>Sphingomonadaceae</taxon>
        <taxon>environmental samples</taxon>
    </lineage>
</organism>
<feature type="transmembrane region" description="Helical" evidence="1">
    <location>
        <begin position="55"/>
        <end position="76"/>
    </location>
</feature>
<feature type="transmembrane region" description="Helical" evidence="1">
    <location>
        <begin position="112"/>
        <end position="133"/>
    </location>
</feature>